<dbReference type="Pfam" id="PF00023">
    <property type="entry name" value="Ank"/>
    <property type="match status" value="1"/>
</dbReference>
<dbReference type="PROSITE" id="PS50297">
    <property type="entry name" value="ANK_REP_REGION"/>
    <property type="match status" value="1"/>
</dbReference>
<dbReference type="GO" id="GO:0008270">
    <property type="term" value="F:zinc ion binding"/>
    <property type="evidence" value="ECO:0007669"/>
    <property type="project" value="InterPro"/>
</dbReference>
<evidence type="ECO:0000256" key="2">
    <source>
        <dbReference type="SAM" id="MobiDB-lite"/>
    </source>
</evidence>
<protein>
    <submittedName>
        <fullName evidence="4">EHMT1 methyltransferase</fullName>
    </submittedName>
</protein>
<feature type="region of interest" description="Disordered" evidence="2">
    <location>
        <begin position="276"/>
        <end position="434"/>
    </location>
</feature>
<dbReference type="GO" id="GO:0002039">
    <property type="term" value="F:p53 binding"/>
    <property type="evidence" value="ECO:0007669"/>
    <property type="project" value="InterPro"/>
</dbReference>
<dbReference type="Pfam" id="PF21533">
    <property type="entry name" value="EHMT1-2_CRR"/>
    <property type="match status" value="1"/>
</dbReference>
<dbReference type="GO" id="GO:0000122">
    <property type="term" value="P:negative regulation of transcription by RNA polymerase II"/>
    <property type="evidence" value="ECO:0007669"/>
    <property type="project" value="TreeGrafter"/>
</dbReference>
<dbReference type="GO" id="GO:0005634">
    <property type="term" value="C:nucleus"/>
    <property type="evidence" value="ECO:0007669"/>
    <property type="project" value="TreeGrafter"/>
</dbReference>
<dbReference type="CDD" id="cd20905">
    <property type="entry name" value="EHMT_ZBD"/>
    <property type="match status" value="1"/>
</dbReference>
<feature type="repeat" description="ANK" evidence="1">
    <location>
        <begin position="729"/>
        <end position="751"/>
    </location>
</feature>
<dbReference type="InterPro" id="IPR036770">
    <property type="entry name" value="Ankyrin_rpt-contain_sf"/>
</dbReference>
<dbReference type="GO" id="GO:0046974">
    <property type="term" value="F:histone H3K9 methyltransferase activity"/>
    <property type="evidence" value="ECO:0007669"/>
    <property type="project" value="TreeGrafter"/>
</dbReference>
<dbReference type="SUPFAM" id="SSF48403">
    <property type="entry name" value="Ankyrin repeat"/>
    <property type="match status" value="1"/>
</dbReference>
<feature type="compositionally biased region" description="Basic and acidic residues" evidence="2">
    <location>
        <begin position="7"/>
        <end position="19"/>
    </location>
</feature>
<name>A0A7L1Q0N4_ORIOR</name>
<evidence type="ECO:0000313" key="5">
    <source>
        <dbReference type="Proteomes" id="UP000534407"/>
    </source>
</evidence>
<feature type="compositionally biased region" description="Basic and acidic residues" evidence="2">
    <location>
        <begin position="65"/>
        <end position="74"/>
    </location>
</feature>
<accession>A0A7L1Q0N4</accession>
<evidence type="ECO:0000256" key="1">
    <source>
        <dbReference type="PROSITE-ProRule" id="PRU00023"/>
    </source>
</evidence>
<keyword evidence="4" id="KW-0808">Transferase</keyword>
<dbReference type="PROSITE" id="PS50088">
    <property type="entry name" value="ANK_REPEAT"/>
    <property type="match status" value="1"/>
</dbReference>
<evidence type="ECO:0000259" key="3">
    <source>
        <dbReference type="Pfam" id="PF21533"/>
    </source>
</evidence>
<keyword evidence="5" id="KW-1185">Reference proteome</keyword>
<dbReference type="InterPro" id="IPR002110">
    <property type="entry name" value="Ankyrin_rpt"/>
</dbReference>
<dbReference type="GO" id="GO:0000785">
    <property type="term" value="C:chromatin"/>
    <property type="evidence" value="ECO:0007669"/>
    <property type="project" value="TreeGrafter"/>
</dbReference>
<dbReference type="Proteomes" id="UP000534407">
    <property type="component" value="Unassembled WGS sequence"/>
</dbReference>
<feature type="region of interest" description="Disordered" evidence="2">
    <location>
        <begin position="1"/>
        <end position="89"/>
    </location>
</feature>
<feature type="compositionally biased region" description="Acidic residues" evidence="2">
    <location>
        <begin position="353"/>
        <end position="376"/>
    </location>
</feature>
<organism evidence="4 5">
    <name type="scientific">Oriolus oriolus</name>
    <name type="common">Eurasian golden oriole</name>
    <name type="synonym">Coracias oriolus</name>
    <dbReference type="NCBI Taxonomy" id="181099"/>
    <lineage>
        <taxon>Eukaryota</taxon>
        <taxon>Metazoa</taxon>
        <taxon>Chordata</taxon>
        <taxon>Craniata</taxon>
        <taxon>Vertebrata</taxon>
        <taxon>Euteleostomi</taxon>
        <taxon>Archelosauria</taxon>
        <taxon>Archosauria</taxon>
        <taxon>Dinosauria</taxon>
        <taxon>Saurischia</taxon>
        <taxon>Theropoda</taxon>
        <taxon>Coelurosauria</taxon>
        <taxon>Aves</taxon>
        <taxon>Neognathae</taxon>
        <taxon>Neoaves</taxon>
        <taxon>Telluraves</taxon>
        <taxon>Australaves</taxon>
        <taxon>Passeriformes</taxon>
        <taxon>Corvoidea</taxon>
        <taxon>Corvidae</taxon>
        <taxon>Oriolus</taxon>
    </lineage>
</organism>
<feature type="compositionally biased region" description="Basic and acidic residues" evidence="2">
    <location>
        <begin position="332"/>
        <end position="352"/>
    </location>
</feature>
<feature type="compositionally biased region" description="Basic residues" evidence="2">
    <location>
        <begin position="400"/>
        <end position="412"/>
    </location>
</feature>
<comment type="caution">
    <text evidence="4">The sequence shown here is derived from an EMBL/GenBank/DDBJ whole genome shotgun (WGS) entry which is preliminary data.</text>
</comment>
<dbReference type="InterPro" id="IPR043550">
    <property type="entry name" value="EHMT1/EHMT2"/>
</dbReference>
<keyword evidence="1" id="KW-0040">ANK repeat</keyword>
<dbReference type="AlphaFoldDB" id="A0A7L1Q0N4"/>
<dbReference type="EMBL" id="VXBT01012261">
    <property type="protein sequence ID" value="NXO17489.1"/>
    <property type="molecule type" value="Genomic_DNA"/>
</dbReference>
<evidence type="ECO:0000313" key="4">
    <source>
        <dbReference type="EMBL" id="NXO17489.1"/>
    </source>
</evidence>
<dbReference type="PANTHER" id="PTHR46307:SF2">
    <property type="entry name" value="HISTONE-LYSINE N-METHYLTRANSFERASE EHMT1"/>
    <property type="match status" value="1"/>
</dbReference>
<feature type="compositionally biased region" description="Basic and acidic residues" evidence="2">
    <location>
        <begin position="183"/>
        <end position="204"/>
    </location>
</feature>
<dbReference type="InterPro" id="IPR047762">
    <property type="entry name" value="EHMT_CRR"/>
</dbReference>
<dbReference type="PANTHER" id="PTHR46307">
    <property type="entry name" value="G9A, ISOFORM B"/>
    <property type="match status" value="1"/>
</dbReference>
<feature type="domain" description="EHMT1/2 cysteine-rich region" evidence="3">
    <location>
        <begin position="500"/>
        <end position="592"/>
    </location>
</feature>
<reference evidence="4 5" key="1">
    <citation type="submission" date="2019-09" db="EMBL/GenBank/DDBJ databases">
        <title>Bird 10,000 Genomes (B10K) Project - Family phase.</title>
        <authorList>
            <person name="Zhang G."/>
        </authorList>
    </citation>
    <scope>NUCLEOTIDE SEQUENCE [LARGE SCALE GENOMIC DNA]</scope>
    <source>
        <strain evidence="4">B10K-DU-002-24</strain>
        <tissue evidence="4">Muscle</tissue>
    </source>
</reference>
<feature type="compositionally biased region" description="Polar residues" evidence="2">
    <location>
        <begin position="39"/>
        <end position="57"/>
    </location>
</feature>
<feature type="region of interest" description="Disordered" evidence="2">
    <location>
        <begin position="139"/>
        <end position="204"/>
    </location>
</feature>
<dbReference type="GO" id="GO:0032259">
    <property type="term" value="P:methylation"/>
    <property type="evidence" value="ECO:0007669"/>
    <property type="project" value="UniProtKB-KW"/>
</dbReference>
<keyword evidence="4" id="KW-0489">Methyltransferase</keyword>
<feature type="compositionally biased region" description="Acidic residues" evidence="2">
    <location>
        <begin position="303"/>
        <end position="321"/>
    </location>
</feature>
<dbReference type="Gene3D" id="1.25.40.20">
    <property type="entry name" value="Ankyrin repeat-containing domain"/>
    <property type="match status" value="1"/>
</dbReference>
<feature type="region of interest" description="Disordered" evidence="2">
    <location>
        <begin position="613"/>
        <end position="672"/>
    </location>
</feature>
<feature type="non-terminal residue" evidence="4">
    <location>
        <position position="1"/>
    </location>
</feature>
<feature type="non-terminal residue" evidence="4">
    <location>
        <position position="751"/>
    </location>
</feature>
<feature type="compositionally biased region" description="Basic and acidic residues" evidence="2">
    <location>
        <begin position="148"/>
        <end position="157"/>
    </location>
</feature>
<gene>
    <name evidence="4" type="primary">Ehmt1_1</name>
    <name evidence="4" type="ORF">ORIORI_R04629</name>
</gene>
<sequence length="751" mass="81588">MAADESATEKQVGEPKMAVDGETNGSCEHSEGGGHPNPAKNTQDNTKMSQQDSTTKLNRIAENGISERDGEPGKQNHLKANDFTQTSVTGSNGYILTKQMAQEQPLRTTSFASLTGHAAKTLPGGAGKGRTVGSFAQLQATMPSKLGEGSKDTDAKKGPAANAEVKVHRARKTMPKPTPSLHASKDPKDGRDSRDQKESKEKEFENMLDFVKPLSLPSLPGLHQSLPQNQSYVATTKSQTAAAVSRKKKRRMGTYSLVPKKKTKVLKQRTMIEMFKSITHSSVGAKSDKELGDGSPHVNGESIDVDSEEEDSDELEEEDDHGADQVAVFPGDDNRTSKDSASDADNARKIDDGESEEEQESVESGEEEEDGDESDLSSESSVKKKLLKRKGKTDSPWLKPTRKRRRRNKKKQGGVLGAEAYKPSLGSREGPGQENSMEYMEVSLDSLDLRVKGILSSPVGGLSNGPEAMEVDGLQEVPLCSCRMETPKSREITTLANNQCMATESVDNELGRCTNSVVKYELMRPSNKVQLLVLCEDHRGRMVKHQCCPGCGYFCTAGTFMECQPESSISHRFHKSCASQVNDTSYCPHCGEEASKAKEVTIAKADTTSTVSLSYEQQKPAAVEGRADTTTGSGTGTRLSEEDKPESSAAEGFDMAGSSVFPKPTTSLTQGPVKETLESALIALDSEKPKKLRFHPKQLYFSARQGELQKVLLMLVDGIDPNFKMEHQSKRTPLHAAAESGHVDICHMLIQ</sequence>
<proteinExistence type="predicted"/>